<dbReference type="InterPro" id="IPR050298">
    <property type="entry name" value="Gram-neg_bact_OMP"/>
</dbReference>
<keyword evidence="3" id="KW-0813">Transport</keyword>
<evidence type="ECO:0000256" key="3">
    <source>
        <dbReference type="ARBA" id="ARBA00022448"/>
    </source>
</evidence>
<dbReference type="GO" id="GO:0015288">
    <property type="term" value="F:porin activity"/>
    <property type="evidence" value="ECO:0007669"/>
    <property type="project" value="UniProtKB-KW"/>
</dbReference>
<comment type="subcellular location">
    <subcellularLocation>
        <location evidence="1">Cell outer membrane</location>
        <topology evidence="1">Multi-pass membrane protein</topology>
    </subcellularLocation>
</comment>
<dbReference type="SUPFAM" id="SSF56935">
    <property type="entry name" value="Porins"/>
    <property type="match status" value="1"/>
</dbReference>
<evidence type="ECO:0000256" key="6">
    <source>
        <dbReference type="ARBA" id="ARBA00022729"/>
    </source>
</evidence>
<keyword evidence="4" id="KW-1134">Transmembrane beta strand</keyword>
<evidence type="ECO:0000256" key="9">
    <source>
        <dbReference type="ARBA" id="ARBA00023136"/>
    </source>
</evidence>
<dbReference type="InterPro" id="IPR033900">
    <property type="entry name" value="Gram_neg_porin_domain"/>
</dbReference>
<evidence type="ECO:0000256" key="7">
    <source>
        <dbReference type="ARBA" id="ARBA00023065"/>
    </source>
</evidence>
<evidence type="ECO:0000256" key="11">
    <source>
        <dbReference type="SAM" id="SignalP"/>
    </source>
</evidence>
<dbReference type="GO" id="GO:0034220">
    <property type="term" value="P:monoatomic ion transmembrane transport"/>
    <property type="evidence" value="ECO:0007669"/>
    <property type="project" value="InterPro"/>
</dbReference>
<dbReference type="InterPro" id="IPR001702">
    <property type="entry name" value="Porin_Gram-ve"/>
</dbReference>
<feature type="domain" description="Porin" evidence="12">
    <location>
        <begin position="10"/>
        <end position="318"/>
    </location>
</feature>
<dbReference type="EMBL" id="VZOT01000022">
    <property type="protein sequence ID" value="KAB0583896.1"/>
    <property type="molecule type" value="Genomic_DNA"/>
</dbReference>
<evidence type="ECO:0000256" key="8">
    <source>
        <dbReference type="ARBA" id="ARBA00023114"/>
    </source>
</evidence>
<comment type="subunit">
    <text evidence="2">Homotrimer.</text>
</comment>
<evidence type="ECO:0000256" key="10">
    <source>
        <dbReference type="ARBA" id="ARBA00023237"/>
    </source>
</evidence>
<evidence type="ECO:0000256" key="1">
    <source>
        <dbReference type="ARBA" id="ARBA00004571"/>
    </source>
</evidence>
<dbReference type="InterPro" id="IPR023614">
    <property type="entry name" value="Porin_dom_sf"/>
</dbReference>
<dbReference type="GO" id="GO:0046930">
    <property type="term" value="C:pore complex"/>
    <property type="evidence" value="ECO:0007669"/>
    <property type="project" value="UniProtKB-KW"/>
</dbReference>
<feature type="chain" id="PRO_5025663643" evidence="11">
    <location>
        <begin position="23"/>
        <end position="355"/>
    </location>
</feature>
<keyword evidence="8" id="KW-0626">Porin</keyword>
<accession>A0A6A1QYW1</accession>
<dbReference type="PANTHER" id="PTHR34501:SF9">
    <property type="entry name" value="MAJOR OUTER MEMBRANE PROTEIN P.IA"/>
    <property type="match status" value="1"/>
</dbReference>
<dbReference type="PRINTS" id="PR00184">
    <property type="entry name" value="NEISSPPORIN"/>
</dbReference>
<sequence>MTKTTRVMLAVLAVCGTSAALAQSSVTLYGRINTSVEHQKLGNASATGLVSSGSYLGFKGTEDLGNGLKAGFVLEGTVEADTGGTGYSFDRQSELNLSGNFGMLRLGSFDPYSYTVTADAISMHNHDAGPTGDKLYDGVLWGGNKIAYRTPTIAGFDAEVQYQFGEKQKDAKLTVPVLGETIGTHKNGWDLGVNYANGPLGLGFGYSNLKYSDVVAVSGAQTKFSQFALRASYEIGDLTLGAYYQKQDTKAANQKAKRDVYRISAKYVIGASELHANIGQASKYKVNGAKTGNSATQWTLAYNYNLSKRTKVYALYSNLSHTESAGINFSGTFNMTPTNDSDKFRTFGVGIRHFF</sequence>
<dbReference type="InterPro" id="IPR002299">
    <property type="entry name" value="Porin_Neis"/>
</dbReference>
<keyword evidence="7" id="KW-0406">Ion transport</keyword>
<evidence type="ECO:0000259" key="12">
    <source>
        <dbReference type="Pfam" id="PF13609"/>
    </source>
</evidence>
<dbReference type="PANTHER" id="PTHR34501">
    <property type="entry name" value="PROTEIN YDDL-RELATED"/>
    <property type="match status" value="1"/>
</dbReference>
<evidence type="ECO:0000256" key="4">
    <source>
        <dbReference type="ARBA" id="ARBA00022452"/>
    </source>
</evidence>
<protein>
    <submittedName>
        <fullName evidence="13">Porin</fullName>
    </submittedName>
</protein>
<dbReference type="RefSeq" id="WP_151046040.1">
    <property type="nucleotide sequence ID" value="NZ_CATYED010000036.1"/>
</dbReference>
<dbReference type="Pfam" id="PF13609">
    <property type="entry name" value="Porin_4"/>
    <property type="match status" value="1"/>
</dbReference>
<evidence type="ECO:0000256" key="5">
    <source>
        <dbReference type="ARBA" id="ARBA00022692"/>
    </source>
</evidence>
<name>A0A6A1QYW1_9BURK</name>
<feature type="signal peptide" evidence="11">
    <location>
        <begin position="1"/>
        <end position="22"/>
    </location>
</feature>
<evidence type="ECO:0000256" key="2">
    <source>
        <dbReference type="ARBA" id="ARBA00011233"/>
    </source>
</evidence>
<keyword evidence="5" id="KW-0812">Transmembrane</keyword>
<dbReference type="AlphaFoldDB" id="A0A6A1QYW1"/>
<dbReference type="GO" id="GO:0009279">
    <property type="term" value="C:cell outer membrane"/>
    <property type="evidence" value="ECO:0007669"/>
    <property type="project" value="UniProtKB-SubCell"/>
</dbReference>
<dbReference type="PRINTS" id="PR00182">
    <property type="entry name" value="ECOLNEIPORIN"/>
</dbReference>
<gene>
    <name evidence="13" type="ORF">F7P80_16060</name>
</gene>
<evidence type="ECO:0000313" key="13">
    <source>
        <dbReference type="EMBL" id="KAB0583896.1"/>
    </source>
</evidence>
<dbReference type="CDD" id="cd00342">
    <property type="entry name" value="gram_neg_porins"/>
    <property type="match status" value="1"/>
</dbReference>
<reference evidence="13" key="1">
    <citation type="submission" date="2019-09" db="EMBL/GenBank/DDBJ databases">
        <title>Draft genome sequences of 48 bacterial type strains from the CCUG.</title>
        <authorList>
            <person name="Tunovic T."/>
            <person name="Pineiro-Iglesias B."/>
            <person name="Unosson C."/>
            <person name="Inganas E."/>
            <person name="Ohlen M."/>
            <person name="Cardew S."/>
            <person name="Jensie-Markopoulos S."/>
            <person name="Salva-Serra F."/>
            <person name="Jaen-Luchoro D."/>
            <person name="Karlsson R."/>
            <person name="Svensson-Stadler L."/>
            <person name="Chun J."/>
            <person name="Moore E."/>
        </authorList>
    </citation>
    <scope>NUCLEOTIDE SEQUENCE</scope>
    <source>
        <strain evidence="13">CCUG 15333</strain>
    </source>
</reference>
<dbReference type="Gene3D" id="2.40.160.10">
    <property type="entry name" value="Porin"/>
    <property type="match status" value="1"/>
</dbReference>
<keyword evidence="6 11" id="KW-0732">Signal</keyword>
<organism evidence="13">
    <name type="scientific">Comamonas kerstersii</name>
    <dbReference type="NCBI Taxonomy" id="225992"/>
    <lineage>
        <taxon>Bacteria</taxon>
        <taxon>Pseudomonadati</taxon>
        <taxon>Pseudomonadota</taxon>
        <taxon>Betaproteobacteria</taxon>
        <taxon>Burkholderiales</taxon>
        <taxon>Comamonadaceae</taxon>
        <taxon>Comamonas</taxon>
    </lineage>
</organism>
<comment type="caution">
    <text evidence="13">The sequence shown here is derived from an EMBL/GenBank/DDBJ whole genome shotgun (WGS) entry which is preliminary data.</text>
</comment>
<proteinExistence type="predicted"/>
<keyword evidence="10" id="KW-0998">Cell outer membrane</keyword>
<keyword evidence="9" id="KW-0472">Membrane</keyword>